<evidence type="ECO:0000256" key="2">
    <source>
        <dbReference type="ARBA" id="ARBA00005984"/>
    </source>
</evidence>
<keyword evidence="8" id="KW-0378">Hydrolase</keyword>
<dbReference type="AlphaFoldDB" id="A0A1H9UDD3"/>
<keyword evidence="19" id="KW-1185">Reference proteome</keyword>
<evidence type="ECO:0000313" key="18">
    <source>
        <dbReference type="EMBL" id="SES07465.1"/>
    </source>
</evidence>
<dbReference type="InterPro" id="IPR018299">
    <property type="entry name" value="Alkaline_phosphatase_AS"/>
</dbReference>
<keyword evidence="3" id="KW-0134">Cell wall</keyword>
<dbReference type="InterPro" id="IPR001952">
    <property type="entry name" value="Alkaline_phosphatase"/>
</dbReference>
<feature type="binding site" evidence="13">
    <location>
        <position position="43"/>
    </location>
    <ligand>
        <name>Zn(2+)</name>
        <dbReference type="ChEBI" id="CHEBI:29105"/>
        <label>2</label>
    </ligand>
</feature>
<evidence type="ECO:0000256" key="3">
    <source>
        <dbReference type="ARBA" id="ARBA00022512"/>
    </source>
</evidence>
<feature type="binding site" evidence="13">
    <location>
        <position position="258"/>
    </location>
    <ligand>
        <name>Mg(2+)</name>
        <dbReference type="ChEBI" id="CHEBI:18420"/>
    </ligand>
</feature>
<dbReference type="SMART" id="SM00098">
    <property type="entry name" value="alkPPc"/>
    <property type="match status" value="1"/>
</dbReference>
<feature type="transmembrane region" description="Helical" evidence="15">
    <location>
        <begin position="459"/>
        <end position="478"/>
    </location>
</feature>
<feature type="binding site" evidence="13">
    <location>
        <position position="267"/>
    </location>
    <ligand>
        <name>Zn(2+)</name>
        <dbReference type="ChEBI" id="CHEBI:29105"/>
        <label>2</label>
    </ligand>
</feature>
<dbReference type="CDD" id="cd16012">
    <property type="entry name" value="ALP"/>
    <property type="match status" value="1"/>
</dbReference>
<dbReference type="Gene3D" id="1.10.60.40">
    <property type="match status" value="1"/>
</dbReference>
<dbReference type="NCBIfam" id="TIGR01167">
    <property type="entry name" value="LPXTG_anchor"/>
    <property type="match status" value="1"/>
</dbReference>
<evidence type="ECO:0000313" key="19">
    <source>
        <dbReference type="Proteomes" id="UP000198571"/>
    </source>
</evidence>
<name>A0A1H9UDD3_9BACI</name>
<evidence type="ECO:0000256" key="7">
    <source>
        <dbReference type="ARBA" id="ARBA00022729"/>
    </source>
</evidence>
<sequence length="487" mass="52120">MKKVLSSLLSVSLLVSMTGMNVSSAEAGAHSEDVENVIFLIPDGFSASYATNYRHYKGEETIFDELLVGLMQTTSADNEVTDSAAAGTAMATGVKTNNDMMGIDPDGNELQSILKASTQHGKSSGLVATSTISHATPGAFAASVPTRANQADIAAQFIGEVDVLLGGGKDYFLPEEEGGEANSHLLNEAIELGYEFIENRDELLNSENNDKLLGLFADDAMAPELDRGETDEPSLAEMTDAAIQSLSLNEDGFFLMVEGSQIDWAGHEHDSAWAMTDTEAFEKAVETAVDFAKEDGNTLVVIAGDHDTGGMSVGGYDEYNLNIDILHDVTATGSYMADQLNENRDNVAKVVQNYAGIDLTDEEITLIQESEEAHIAINQVISERAYIGYSSDAHTGVDVPLYAYGPHSEKFNGFLDNTEVPFLMAEAMGIDFDPYDASVSSQEEAEGGALPDTATSNPAFALAGLLVAFMSGGILIYLRKTRRLYEA</sequence>
<keyword evidence="11" id="KW-0572">Peptidoglycan-anchor</keyword>
<evidence type="ECO:0000256" key="11">
    <source>
        <dbReference type="ARBA" id="ARBA00023088"/>
    </source>
</evidence>
<comment type="cofactor">
    <cofactor evidence="13">
        <name>Zn(2+)</name>
        <dbReference type="ChEBI" id="CHEBI:29105"/>
    </cofactor>
    <text evidence="13">Binds 2 Zn(2+) ions.</text>
</comment>
<evidence type="ECO:0000256" key="14">
    <source>
        <dbReference type="RuleBase" id="RU003946"/>
    </source>
</evidence>
<feature type="binding site" evidence="13">
    <location>
        <position position="136"/>
    </location>
    <ligand>
        <name>Mg(2+)</name>
        <dbReference type="ChEBI" id="CHEBI:18420"/>
    </ligand>
</feature>
<keyword evidence="15" id="KW-0472">Membrane</keyword>
<evidence type="ECO:0000256" key="1">
    <source>
        <dbReference type="ARBA" id="ARBA00004168"/>
    </source>
</evidence>
<feature type="binding site" evidence="13">
    <location>
        <position position="306"/>
    </location>
    <ligand>
        <name>Zn(2+)</name>
        <dbReference type="ChEBI" id="CHEBI:29105"/>
        <label>2</label>
    </ligand>
</feature>
<feature type="binding site" evidence="13">
    <location>
        <position position="394"/>
    </location>
    <ligand>
        <name>Zn(2+)</name>
        <dbReference type="ChEBI" id="CHEBI:29105"/>
        <label>2</label>
    </ligand>
</feature>
<feature type="binding site" evidence="13">
    <location>
        <position position="305"/>
    </location>
    <ligand>
        <name>Zn(2+)</name>
        <dbReference type="ChEBI" id="CHEBI:29105"/>
        <label>2</label>
    </ligand>
</feature>
<dbReference type="InterPro" id="IPR019931">
    <property type="entry name" value="LPXTG_anchor"/>
</dbReference>
<dbReference type="GO" id="GO:0004035">
    <property type="term" value="F:alkaline phosphatase activity"/>
    <property type="evidence" value="ECO:0007669"/>
    <property type="project" value="TreeGrafter"/>
</dbReference>
<feature type="domain" description="Gram-positive cocci surface proteins LPxTG" evidence="17">
    <location>
        <begin position="447"/>
        <end position="480"/>
    </location>
</feature>
<feature type="binding site" evidence="13">
    <location>
        <position position="134"/>
    </location>
    <ligand>
        <name>Mg(2+)</name>
        <dbReference type="ChEBI" id="CHEBI:18420"/>
    </ligand>
</feature>
<evidence type="ECO:0000256" key="12">
    <source>
        <dbReference type="PIRSR" id="PIRSR601952-1"/>
    </source>
</evidence>
<dbReference type="InterPro" id="IPR017850">
    <property type="entry name" value="Alkaline_phosphatase_core_sf"/>
</dbReference>
<evidence type="ECO:0000256" key="13">
    <source>
        <dbReference type="PIRSR" id="PIRSR601952-2"/>
    </source>
</evidence>
<dbReference type="PANTHER" id="PTHR11596">
    <property type="entry name" value="ALKALINE PHOSPHATASE"/>
    <property type="match status" value="1"/>
</dbReference>
<dbReference type="Gene3D" id="3.40.720.10">
    <property type="entry name" value="Alkaline Phosphatase, subunit A"/>
    <property type="match status" value="1"/>
</dbReference>
<keyword evidence="15" id="KW-1133">Transmembrane helix</keyword>
<organism evidence="18 19">
    <name type="scientific">Salipaludibacillus aurantiacus</name>
    <dbReference type="NCBI Taxonomy" id="1601833"/>
    <lineage>
        <taxon>Bacteria</taxon>
        <taxon>Bacillati</taxon>
        <taxon>Bacillota</taxon>
        <taxon>Bacilli</taxon>
        <taxon>Bacillales</taxon>
        <taxon>Bacillaceae</taxon>
    </lineage>
</organism>
<evidence type="ECO:0000256" key="4">
    <source>
        <dbReference type="ARBA" id="ARBA00022525"/>
    </source>
</evidence>
<dbReference type="Proteomes" id="UP000198571">
    <property type="component" value="Unassembled WGS sequence"/>
</dbReference>
<keyword evidence="7 16" id="KW-0732">Signal</keyword>
<dbReference type="EMBL" id="FOGT01000007">
    <property type="protein sequence ID" value="SES07465.1"/>
    <property type="molecule type" value="Genomic_DNA"/>
</dbReference>
<dbReference type="PANTHER" id="PTHR11596:SF5">
    <property type="entry name" value="ALKALINE PHOSPHATASE"/>
    <property type="match status" value="1"/>
</dbReference>
<feature type="chain" id="PRO_5038916005" evidence="16">
    <location>
        <begin position="28"/>
        <end position="487"/>
    </location>
</feature>
<evidence type="ECO:0000256" key="16">
    <source>
        <dbReference type="SAM" id="SignalP"/>
    </source>
</evidence>
<keyword evidence="5" id="KW-0597">Phosphoprotein</keyword>
<dbReference type="OrthoDB" id="9794455at2"/>
<dbReference type="PROSITE" id="PS00123">
    <property type="entry name" value="ALKALINE_PHOSPHATASE"/>
    <property type="match status" value="1"/>
</dbReference>
<keyword evidence="9 13" id="KW-0862">Zinc</keyword>
<dbReference type="SUPFAM" id="SSF53649">
    <property type="entry name" value="Alkaline phosphatase-like"/>
    <property type="match status" value="1"/>
</dbReference>
<evidence type="ECO:0000259" key="17">
    <source>
        <dbReference type="Pfam" id="PF00746"/>
    </source>
</evidence>
<feature type="binding site" evidence="13">
    <location>
        <position position="263"/>
    </location>
    <ligand>
        <name>Zn(2+)</name>
        <dbReference type="ChEBI" id="CHEBI:29105"/>
        <label>2</label>
    </ligand>
</feature>
<gene>
    <name evidence="18" type="ORF">SAMN05518684_107144</name>
</gene>
<comment type="subcellular location">
    <subcellularLocation>
        <location evidence="1">Secreted</location>
        <location evidence="1">Cell wall</location>
        <topology evidence="1">Peptidoglycan-anchor</topology>
    </subcellularLocation>
</comment>
<evidence type="ECO:0000256" key="10">
    <source>
        <dbReference type="ARBA" id="ARBA00022842"/>
    </source>
</evidence>
<accession>A0A1H9UDD3</accession>
<dbReference type="GO" id="GO:0046872">
    <property type="term" value="F:metal ion binding"/>
    <property type="evidence" value="ECO:0007669"/>
    <property type="project" value="UniProtKB-KW"/>
</dbReference>
<keyword evidence="10 13" id="KW-0460">Magnesium</keyword>
<feature type="binding site" evidence="13">
    <location>
        <position position="43"/>
    </location>
    <ligand>
        <name>Mg(2+)</name>
        <dbReference type="ChEBI" id="CHEBI:18420"/>
    </ligand>
</feature>
<reference evidence="19" key="1">
    <citation type="submission" date="2016-10" db="EMBL/GenBank/DDBJ databases">
        <authorList>
            <person name="Varghese N."/>
            <person name="Submissions S."/>
        </authorList>
    </citation>
    <scope>NUCLEOTIDE SEQUENCE [LARGE SCALE GENOMIC DNA]</scope>
    <source>
        <strain evidence="19">S9</strain>
    </source>
</reference>
<dbReference type="Pfam" id="PF00746">
    <property type="entry name" value="Gram_pos_anchor"/>
    <property type="match status" value="1"/>
</dbReference>
<keyword evidence="4" id="KW-0964">Secreted</keyword>
<evidence type="ECO:0000256" key="15">
    <source>
        <dbReference type="SAM" id="Phobius"/>
    </source>
</evidence>
<feature type="signal peptide" evidence="16">
    <location>
        <begin position="1"/>
        <end position="27"/>
    </location>
</feature>
<feature type="active site" description="Phosphoserine intermediate" evidence="12">
    <location>
        <position position="83"/>
    </location>
</feature>
<protein>
    <submittedName>
        <fullName evidence="18">Alkaline phosphatase</fullName>
    </submittedName>
</protein>
<keyword evidence="15" id="KW-0812">Transmembrane</keyword>
<dbReference type="PRINTS" id="PR00113">
    <property type="entry name" value="ALKPHPHTASE"/>
</dbReference>
<dbReference type="RefSeq" id="WP_093051499.1">
    <property type="nucleotide sequence ID" value="NZ_FOGT01000007.1"/>
</dbReference>
<keyword evidence="6 13" id="KW-0479">Metal-binding</keyword>
<evidence type="ECO:0000256" key="9">
    <source>
        <dbReference type="ARBA" id="ARBA00022833"/>
    </source>
</evidence>
<comment type="cofactor">
    <cofactor evidence="13">
        <name>Mg(2+)</name>
        <dbReference type="ChEBI" id="CHEBI:18420"/>
    </cofactor>
    <text evidence="13">Binds 1 Mg(2+) ion.</text>
</comment>
<dbReference type="STRING" id="1601833.SAMN05518684_107144"/>
<evidence type="ECO:0000256" key="6">
    <source>
        <dbReference type="ARBA" id="ARBA00022723"/>
    </source>
</evidence>
<evidence type="ECO:0000256" key="8">
    <source>
        <dbReference type="ARBA" id="ARBA00022801"/>
    </source>
</evidence>
<evidence type="ECO:0000256" key="5">
    <source>
        <dbReference type="ARBA" id="ARBA00022553"/>
    </source>
</evidence>
<dbReference type="Pfam" id="PF00245">
    <property type="entry name" value="Alk_phosphatase"/>
    <property type="match status" value="1"/>
</dbReference>
<comment type="similarity">
    <text evidence="2 14">Belongs to the alkaline phosphatase family.</text>
</comment>
<proteinExistence type="inferred from homology"/>